<dbReference type="Proteomes" id="UP000199352">
    <property type="component" value="Unassembled WGS sequence"/>
</dbReference>
<dbReference type="AlphaFoldDB" id="A0A1H9WS40"/>
<sequence length="49" mass="5023">MRTETGIVTAGLFEGSKVVQVTTLVTLNLLDCLGSGVTSESGPITLTIV</sequence>
<dbReference type="STRING" id="402600.SAMN05216188_14115"/>
<dbReference type="EMBL" id="FOFR01000041">
    <property type="protein sequence ID" value="SES36742.1"/>
    <property type="molecule type" value="Genomic_DNA"/>
</dbReference>
<reference evidence="2" key="1">
    <citation type="submission" date="2016-10" db="EMBL/GenBank/DDBJ databases">
        <authorList>
            <person name="Varghese N."/>
            <person name="Submissions S."/>
        </authorList>
    </citation>
    <scope>NUCLEOTIDE SEQUENCE [LARGE SCALE GENOMIC DNA]</scope>
    <source>
        <strain evidence="2">CGMCC 4.3525</strain>
    </source>
</reference>
<gene>
    <name evidence="1" type="ORF">SAMN05216188_14115</name>
</gene>
<proteinExistence type="predicted"/>
<evidence type="ECO:0000313" key="2">
    <source>
        <dbReference type="Proteomes" id="UP000199352"/>
    </source>
</evidence>
<evidence type="ECO:0000313" key="1">
    <source>
        <dbReference type="EMBL" id="SES36742.1"/>
    </source>
</evidence>
<organism evidence="1 2">
    <name type="scientific">Lentzea xinjiangensis</name>
    <dbReference type="NCBI Taxonomy" id="402600"/>
    <lineage>
        <taxon>Bacteria</taxon>
        <taxon>Bacillati</taxon>
        <taxon>Actinomycetota</taxon>
        <taxon>Actinomycetes</taxon>
        <taxon>Pseudonocardiales</taxon>
        <taxon>Pseudonocardiaceae</taxon>
        <taxon>Lentzea</taxon>
    </lineage>
</organism>
<protein>
    <submittedName>
        <fullName evidence="1">Uncharacterized protein</fullName>
    </submittedName>
</protein>
<keyword evidence="2" id="KW-1185">Reference proteome</keyword>
<accession>A0A1H9WS40</accession>
<name>A0A1H9WS40_9PSEU</name>